<dbReference type="PATRIC" id="fig|445710.3.peg.1879"/>
<dbReference type="EMBL" id="CP014841">
    <property type="protein sequence ID" value="AND69336.1"/>
    <property type="molecule type" value="Genomic_DNA"/>
</dbReference>
<feature type="region of interest" description="Disordered" evidence="1">
    <location>
        <begin position="1"/>
        <end position="26"/>
    </location>
</feature>
<accession>A0A160N0R1</accession>
<reference evidence="2 3" key="1">
    <citation type="submission" date="2016-02" db="EMBL/GenBank/DDBJ databases">
        <title>Complete genome sequencing and analysis of ATSB10, Dyella thiooxydans isolated from rhizosphere soil of sunflower (Helianthus annuus L.).</title>
        <authorList>
            <person name="Lee Y."/>
            <person name="Hwangbo K."/>
            <person name="Chung H."/>
            <person name="Yoo J."/>
            <person name="Kim K.Y."/>
            <person name="Sa T.M."/>
            <person name="Um Y."/>
            <person name="Madhaiyan M."/>
        </authorList>
    </citation>
    <scope>NUCLEOTIDE SEQUENCE [LARGE SCALE GENOMIC DNA]</scope>
    <source>
        <strain evidence="2 3">ATSB10</strain>
    </source>
</reference>
<evidence type="ECO:0000256" key="1">
    <source>
        <dbReference type="SAM" id="MobiDB-lite"/>
    </source>
</evidence>
<dbReference type="KEGG" id="dtx:ATSB10_18820"/>
<protein>
    <submittedName>
        <fullName evidence="2">Uncharacterized protein</fullName>
    </submittedName>
</protein>
<sequence>MGHKLDSRGNQTIPRPGLGGQPPAMGNLSTGFMYGMASRLRTGFAPQRLAEADDRAARLNGW</sequence>
<organism evidence="2 3">
    <name type="scientific">Dyella thiooxydans</name>
    <dbReference type="NCBI Taxonomy" id="445710"/>
    <lineage>
        <taxon>Bacteria</taxon>
        <taxon>Pseudomonadati</taxon>
        <taxon>Pseudomonadota</taxon>
        <taxon>Gammaproteobacteria</taxon>
        <taxon>Lysobacterales</taxon>
        <taxon>Rhodanobacteraceae</taxon>
        <taxon>Dyella</taxon>
    </lineage>
</organism>
<name>A0A160N0R1_9GAMM</name>
<dbReference type="Proteomes" id="UP000077255">
    <property type="component" value="Chromosome"/>
</dbReference>
<evidence type="ECO:0000313" key="2">
    <source>
        <dbReference type="EMBL" id="AND69336.1"/>
    </source>
</evidence>
<evidence type="ECO:0000313" key="3">
    <source>
        <dbReference type="Proteomes" id="UP000077255"/>
    </source>
</evidence>
<dbReference type="AlphaFoldDB" id="A0A160N0R1"/>
<gene>
    <name evidence="2" type="ORF">ATSB10_18820</name>
</gene>
<proteinExistence type="predicted"/>
<keyword evidence="3" id="KW-1185">Reference proteome</keyword>